<evidence type="ECO:0008006" key="6">
    <source>
        <dbReference type="Google" id="ProtNLM"/>
    </source>
</evidence>
<dbReference type="OMA" id="AGKVCIE"/>
<evidence type="ECO:0000313" key="5">
    <source>
        <dbReference type="Proteomes" id="UP000054937"/>
    </source>
</evidence>
<keyword evidence="5" id="KW-1185">Reference proteome</keyword>
<keyword evidence="2" id="KW-0813">Transport</keyword>
<comment type="similarity">
    <text evidence="1">Belongs to the VPS26 family.</text>
</comment>
<dbReference type="EMBL" id="LDAU01000019">
    <property type="protein sequence ID" value="KRX10813.1"/>
    <property type="molecule type" value="Genomic_DNA"/>
</dbReference>
<proteinExistence type="inferred from homology"/>
<dbReference type="Gene3D" id="2.60.40.640">
    <property type="match status" value="2"/>
</dbReference>
<dbReference type="AlphaFoldDB" id="A0A0V0R8J1"/>
<dbReference type="InterPro" id="IPR028934">
    <property type="entry name" value="Vps26-related"/>
</dbReference>
<evidence type="ECO:0000256" key="2">
    <source>
        <dbReference type="ARBA" id="ARBA00022448"/>
    </source>
</evidence>
<organism evidence="4 5">
    <name type="scientific">Pseudocohnilembus persalinus</name>
    <name type="common">Ciliate</name>
    <dbReference type="NCBI Taxonomy" id="266149"/>
    <lineage>
        <taxon>Eukaryota</taxon>
        <taxon>Sar</taxon>
        <taxon>Alveolata</taxon>
        <taxon>Ciliophora</taxon>
        <taxon>Intramacronucleata</taxon>
        <taxon>Oligohymenophorea</taxon>
        <taxon>Scuticociliatia</taxon>
        <taxon>Philasterida</taxon>
        <taxon>Pseudocohnilembidae</taxon>
        <taxon>Pseudocohnilembus</taxon>
    </lineage>
</organism>
<dbReference type="Proteomes" id="UP000054937">
    <property type="component" value="Unassembled WGS sequence"/>
</dbReference>
<dbReference type="PANTHER" id="PTHR12233">
    <property type="entry name" value="VACUOLAR PROTEIN SORTING 26 RELATED"/>
    <property type="match status" value="1"/>
</dbReference>
<dbReference type="GO" id="GO:0006886">
    <property type="term" value="P:intracellular protein transport"/>
    <property type="evidence" value="ECO:0007669"/>
    <property type="project" value="InterPro"/>
</dbReference>
<reference evidence="4 5" key="1">
    <citation type="journal article" date="2015" name="Sci. Rep.">
        <title>Genome of the facultative scuticociliatosis pathogen Pseudocohnilembus persalinus provides insight into its virulence through horizontal gene transfer.</title>
        <authorList>
            <person name="Xiong J."/>
            <person name="Wang G."/>
            <person name="Cheng J."/>
            <person name="Tian M."/>
            <person name="Pan X."/>
            <person name="Warren A."/>
            <person name="Jiang C."/>
            <person name="Yuan D."/>
            <person name="Miao W."/>
        </authorList>
    </citation>
    <scope>NUCLEOTIDE SEQUENCE [LARGE SCALE GENOMIC DNA]</scope>
    <source>
        <strain evidence="4">36N120E</strain>
    </source>
</reference>
<sequence length="241" mass="28316">MNSFIWIKNIINKSFIIEVFTDKNQSSDFMSMKRELEPTGTLTEDKTYPFNFQRFEKEIETFHGNTARIRYFVKVSVLKNQQVKTQKVQDVAVYLPTPQIAETQNQIKLEVGIEDCLHIEFEYAKNKFHLKDVITGKVSFMLVRIRIKYMEIHIIKRELQGSGQNQITDNETLVKHEVMDGCPHKGEVIPIRIYLAGIDVTPSSKNVSGKFTVKHFINLVLVDEDDRRYFKQQEITFYRKK</sequence>
<gene>
    <name evidence="4" type="ORF">PPERSA_00983</name>
</gene>
<comment type="caution">
    <text evidence="4">The sequence shown here is derived from an EMBL/GenBank/DDBJ whole genome shotgun (WGS) entry which is preliminary data.</text>
</comment>
<accession>A0A0V0R8J1</accession>
<evidence type="ECO:0000256" key="1">
    <source>
        <dbReference type="ARBA" id="ARBA00009100"/>
    </source>
</evidence>
<dbReference type="InterPro" id="IPR014752">
    <property type="entry name" value="Arrestin-like_C"/>
</dbReference>
<name>A0A0V0R8J1_PSEPJ</name>
<dbReference type="GO" id="GO:0030904">
    <property type="term" value="C:retromer complex"/>
    <property type="evidence" value="ECO:0007669"/>
    <property type="project" value="UniProtKB-ARBA"/>
</dbReference>
<keyword evidence="3" id="KW-0653">Protein transport</keyword>
<dbReference type="Pfam" id="PF03643">
    <property type="entry name" value="Vps26"/>
    <property type="match status" value="1"/>
</dbReference>
<protein>
    <recommendedName>
        <fullName evidence="6">Immunoglobulin E-set</fullName>
    </recommendedName>
</protein>
<dbReference type="InParanoid" id="A0A0V0R8J1"/>
<evidence type="ECO:0000313" key="4">
    <source>
        <dbReference type="EMBL" id="KRX10813.1"/>
    </source>
</evidence>
<dbReference type="FunFam" id="2.60.40.640:FF:000015">
    <property type="entry name" value="Vacuolar protein sorting-associated protein 26"/>
    <property type="match status" value="1"/>
</dbReference>
<dbReference type="OrthoDB" id="3821113at2759"/>
<evidence type="ECO:0000256" key="3">
    <source>
        <dbReference type="ARBA" id="ARBA00022927"/>
    </source>
</evidence>